<dbReference type="Proteomes" id="UP000664357">
    <property type="component" value="Unassembled WGS sequence"/>
</dbReference>
<accession>A0ABV0EUE0</accession>
<sequence>MEETKHLSNKKQRPTEEQIQMFIGKLALQQLEQFEDALQKRYDLQRELRFPFGKQEGWGYRYAHKKSLLCYLFFEEGGIACTLSINDKGASKVEAILAQLQPQMQRLWKERYPCGEQGGWLHPKIRTEQDLTDILSLIAIKVSPKKS</sequence>
<evidence type="ECO:0008006" key="3">
    <source>
        <dbReference type="Google" id="ProtNLM"/>
    </source>
</evidence>
<reference evidence="1 2" key="1">
    <citation type="submission" date="2024-02" db="EMBL/GenBank/DDBJ databases">
        <title>The Genome Sequence of Enterococcus sp. DIV0159.</title>
        <authorList>
            <person name="Earl A."/>
            <person name="Manson A."/>
            <person name="Gilmore M."/>
            <person name="Sanders J."/>
            <person name="Shea T."/>
            <person name="Howe W."/>
            <person name="Livny J."/>
            <person name="Cuomo C."/>
            <person name="Neafsey D."/>
            <person name="Birren B."/>
        </authorList>
    </citation>
    <scope>NUCLEOTIDE SEQUENCE [LARGE SCALE GENOMIC DNA]</scope>
    <source>
        <strain evidence="1 2">665A</strain>
    </source>
</reference>
<dbReference type="Pfam" id="PF12663">
    <property type="entry name" value="DUF3788"/>
    <property type="match status" value="1"/>
</dbReference>
<name>A0ABV0EUE0_9ENTE</name>
<proteinExistence type="predicted"/>
<evidence type="ECO:0000313" key="1">
    <source>
        <dbReference type="EMBL" id="MEO1772268.1"/>
    </source>
</evidence>
<protein>
    <recommendedName>
        <fullName evidence="3">DUF3788 domain-containing protein</fullName>
    </recommendedName>
</protein>
<evidence type="ECO:0000313" key="2">
    <source>
        <dbReference type="Proteomes" id="UP000664357"/>
    </source>
</evidence>
<dbReference type="EMBL" id="JAFREL020000004">
    <property type="protein sequence ID" value="MEO1772268.1"/>
    <property type="molecule type" value="Genomic_DNA"/>
</dbReference>
<comment type="caution">
    <text evidence="1">The sequence shown here is derived from an EMBL/GenBank/DDBJ whole genome shotgun (WGS) entry which is preliminary data.</text>
</comment>
<keyword evidence="2" id="KW-1185">Reference proteome</keyword>
<organism evidence="1 2">
    <name type="scientific">Candidatus Enterococcus ferrettii</name>
    <dbReference type="NCBI Taxonomy" id="2815324"/>
    <lineage>
        <taxon>Bacteria</taxon>
        <taxon>Bacillati</taxon>
        <taxon>Bacillota</taxon>
        <taxon>Bacilli</taxon>
        <taxon>Lactobacillales</taxon>
        <taxon>Enterococcaceae</taxon>
        <taxon>Enterococcus</taxon>
    </lineage>
</organism>
<dbReference type="RefSeq" id="WP_207701833.1">
    <property type="nucleotide sequence ID" value="NZ_JAFREL020000004.1"/>
</dbReference>
<gene>
    <name evidence="1" type="ORF">JZO67_004250</name>
</gene>
<dbReference type="InterPro" id="IPR024265">
    <property type="entry name" value="DUF3788"/>
</dbReference>